<reference evidence="5" key="1">
    <citation type="journal article" date="2011" name="BMC Genomics">
        <title>Complete genome sequence of the filamentous anoxygenic phototrophic bacterium Chloroflexus aurantiacus.</title>
        <authorList>
            <person name="Tang K.H."/>
            <person name="Barry K."/>
            <person name="Chertkov O."/>
            <person name="Dalin E."/>
            <person name="Han C.S."/>
            <person name="Hauser L.J."/>
            <person name="Honchak B.M."/>
            <person name="Karbach L.E."/>
            <person name="Land M.L."/>
            <person name="Lapidus A."/>
            <person name="Larimer F.W."/>
            <person name="Mikhailova N."/>
            <person name="Pitluck S."/>
            <person name="Pierson B.K."/>
            <person name="Blankenship R.E."/>
        </authorList>
    </citation>
    <scope>NUCLEOTIDE SEQUENCE [LARGE SCALE GENOMIC DNA]</scope>
    <source>
        <strain evidence="5">ATCC 29366 / DSM 635 / J-10-fl</strain>
    </source>
</reference>
<dbReference type="AlphaFoldDB" id="A9WAY0"/>
<sequence length="278" mass="29056">MGIIYGLIAALGWGTGDFLITRASRQIGWQWTIVCSQLCGIVAIGLVLGIRHDPLPPLGLAWLVAIAVNLLNLTGTLLLYRAFAIGTLAIVSPISASFAAVTAVLAFLDGEQIGLLTLAGTGLVIVGVMTVSRGPGKVRADLRGVPEAIGVALSFGFFFWLVGDVTATFGIAWPVLIGRVLTLLAGIVIILIARHPIPRLSGRHLRLIIAASALDTVAFLSFNTGIATAYVSVVTALASIFSAVTVVLAWLILRERLAHSQWVGVAGILVGVLLVSLP</sequence>
<feature type="transmembrane region" description="Helical" evidence="2">
    <location>
        <begin position="28"/>
        <end position="48"/>
    </location>
</feature>
<dbReference type="InterPro" id="IPR037185">
    <property type="entry name" value="EmrE-like"/>
</dbReference>
<feature type="transmembrane region" description="Helical" evidence="2">
    <location>
        <begin position="229"/>
        <end position="253"/>
    </location>
</feature>
<feature type="transmembrane region" description="Helical" evidence="2">
    <location>
        <begin position="60"/>
        <end position="80"/>
    </location>
</feature>
<evidence type="ECO:0000259" key="3">
    <source>
        <dbReference type="Pfam" id="PF00892"/>
    </source>
</evidence>
<keyword evidence="5" id="KW-1185">Reference proteome</keyword>
<feature type="domain" description="EamA" evidence="3">
    <location>
        <begin position="148"/>
        <end position="276"/>
    </location>
</feature>
<feature type="transmembrane region" description="Helical" evidence="2">
    <location>
        <begin position="144"/>
        <end position="163"/>
    </location>
</feature>
<evidence type="ECO:0000256" key="1">
    <source>
        <dbReference type="ARBA" id="ARBA00007362"/>
    </source>
</evidence>
<dbReference type="KEGG" id="cau:Caur_1542"/>
<dbReference type="RefSeq" id="WP_012257415.1">
    <property type="nucleotide sequence ID" value="NC_010175.1"/>
</dbReference>
<protein>
    <recommendedName>
        <fullName evidence="3">EamA domain-containing protein</fullName>
    </recommendedName>
</protein>
<dbReference type="InterPro" id="IPR000620">
    <property type="entry name" value="EamA_dom"/>
</dbReference>
<accession>A9WAY0</accession>
<keyword evidence="2" id="KW-1133">Transmembrane helix</keyword>
<keyword evidence="2" id="KW-0812">Transmembrane</keyword>
<feature type="transmembrane region" description="Helical" evidence="2">
    <location>
        <begin position="205"/>
        <end position="223"/>
    </location>
</feature>
<dbReference type="Proteomes" id="UP000002008">
    <property type="component" value="Chromosome"/>
</dbReference>
<dbReference type="SUPFAM" id="SSF103481">
    <property type="entry name" value="Multidrug resistance efflux transporter EmrE"/>
    <property type="match status" value="2"/>
</dbReference>
<feature type="transmembrane region" description="Helical" evidence="2">
    <location>
        <begin position="260"/>
        <end position="277"/>
    </location>
</feature>
<proteinExistence type="inferred from homology"/>
<dbReference type="PATRIC" id="fig|324602.8.peg.1768"/>
<feature type="transmembrane region" description="Helical" evidence="2">
    <location>
        <begin position="87"/>
        <end position="107"/>
    </location>
</feature>
<feature type="transmembrane region" description="Helical" evidence="2">
    <location>
        <begin position="113"/>
        <end position="132"/>
    </location>
</feature>
<dbReference type="Pfam" id="PF00892">
    <property type="entry name" value="EamA"/>
    <property type="match status" value="2"/>
</dbReference>
<organism evidence="4 5">
    <name type="scientific">Chloroflexus aurantiacus (strain ATCC 29366 / DSM 635 / J-10-fl)</name>
    <dbReference type="NCBI Taxonomy" id="324602"/>
    <lineage>
        <taxon>Bacteria</taxon>
        <taxon>Bacillati</taxon>
        <taxon>Chloroflexota</taxon>
        <taxon>Chloroflexia</taxon>
        <taxon>Chloroflexales</taxon>
        <taxon>Chloroflexineae</taxon>
        <taxon>Chloroflexaceae</taxon>
        <taxon>Chloroflexus</taxon>
    </lineage>
</organism>
<dbReference type="GO" id="GO:0016020">
    <property type="term" value="C:membrane"/>
    <property type="evidence" value="ECO:0000318"/>
    <property type="project" value="GO_Central"/>
</dbReference>
<evidence type="ECO:0000313" key="4">
    <source>
        <dbReference type="EMBL" id="ABY34761.1"/>
    </source>
</evidence>
<gene>
    <name evidence="4" type="ordered locus">Caur_1542</name>
</gene>
<dbReference type="eggNOG" id="COG0697">
    <property type="taxonomic scope" value="Bacteria"/>
</dbReference>
<feature type="transmembrane region" description="Helical" evidence="2">
    <location>
        <begin position="169"/>
        <end position="193"/>
    </location>
</feature>
<dbReference type="HOGENOM" id="CLU_082109_0_0_0"/>
<dbReference type="STRING" id="324602.Caur_1542"/>
<comment type="similarity">
    <text evidence="1">Belongs to the EamA transporter family.</text>
</comment>
<dbReference type="EMBL" id="CP000909">
    <property type="protein sequence ID" value="ABY34761.1"/>
    <property type="molecule type" value="Genomic_DNA"/>
</dbReference>
<evidence type="ECO:0000313" key="5">
    <source>
        <dbReference type="Proteomes" id="UP000002008"/>
    </source>
</evidence>
<evidence type="ECO:0000256" key="2">
    <source>
        <dbReference type="SAM" id="Phobius"/>
    </source>
</evidence>
<dbReference type="EnsemblBacteria" id="ABY34761">
    <property type="protein sequence ID" value="ABY34761"/>
    <property type="gene ID" value="Caur_1542"/>
</dbReference>
<dbReference type="Gene3D" id="1.10.3730.20">
    <property type="match status" value="1"/>
</dbReference>
<name>A9WAY0_CHLAA</name>
<dbReference type="InParanoid" id="A9WAY0"/>
<feature type="domain" description="EamA" evidence="3">
    <location>
        <begin position="1"/>
        <end position="132"/>
    </location>
</feature>
<keyword evidence="2" id="KW-0472">Membrane</keyword>